<organism evidence="1">
    <name type="scientific">Siphoviridae sp. ct8aS59</name>
    <dbReference type="NCBI Taxonomy" id="2825365"/>
    <lineage>
        <taxon>Viruses</taxon>
        <taxon>Duplodnaviria</taxon>
        <taxon>Heunggongvirae</taxon>
        <taxon>Uroviricota</taxon>
        <taxon>Caudoviricetes</taxon>
    </lineage>
</organism>
<name>A0A8S5TSS8_9CAUD</name>
<protein>
    <submittedName>
        <fullName evidence="1">Major capsid protein</fullName>
    </submittedName>
</protein>
<dbReference type="EMBL" id="BK015922">
    <property type="protein sequence ID" value="DAF85268.1"/>
    <property type="molecule type" value="Genomic_DNA"/>
</dbReference>
<reference evidence="1" key="1">
    <citation type="journal article" date="2021" name="Proc. Natl. Acad. Sci. U.S.A.">
        <title>A Catalog of Tens of Thousands of Viruses from Human Metagenomes Reveals Hidden Associations with Chronic Diseases.</title>
        <authorList>
            <person name="Tisza M.J."/>
            <person name="Buck C.B."/>
        </authorList>
    </citation>
    <scope>NUCLEOTIDE SEQUENCE</scope>
    <source>
        <strain evidence="1">Ct8aS59</strain>
    </source>
</reference>
<sequence>MANQIAKFKKYVALLDEVYQNESKTAVLEGDATLAQAGANANEIVIPKLDMDGLGDYDRNSGYVNGDVTMTNETVQFNYDRGRKFSIDNMDNEETAGLAFGKLAAEFIRTKVVPEQDAFRFAKYASLAGTKKKEVLSAGTDVLAALQVATSAMDNDEVPSENRHLFITPALLIAAQNVDTNKSRDILGAFASITKVPTARFMTLVGLFDGKTTGETKGGFTKVATKFKATADEAVVDGKTYYTRSGAGTSASPYVFTVVAEPATASIASYYEVDTDGSHTLNFLIAEKSAIMQYTKHRVDKAIPPEDNPDADAWIFNFREYGLADMYENKTAGVYASYNGADIKQEMKA</sequence>
<evidence type="ECO:0000313" key="1">
    <source>
        <dbReference type="EMBL" id="DAF85268.1"/>
    </source>
</evidence>
<proteinExistence type="predicted"/>
<accession>A0A8S5TSS8</accession>